<accession>A0AAD9VZZ6</accession>
<name>A0AAD9VZZ6_PHOAM</name>
<comment type="caution">
    <text evidence="2">The sequence shown here is derived from an EMBL/GenBank/DDBJ whole genome shotgun (WGS) entry which is preliminary data.</text>
</comment>
<reference evidence="2" key="1">
    <citation type="submission" date="2023-06" db="EMBL/GenBank/DDBJ databases">
        <authorList>
            <person name="Noh H."/>
        </authorList>
    </citation>
    <scope>NUCLEOTIDE SEQUENCE</scope>
    <source>
        <strain evidence="2">DUCC20226</strain>
    </source>
</reference>
<proteinExistence type="predicted"/>
<evidence type="ECO:0000313" key="3">
    <source>
        <dbReference type="Proteomes" id="UP001265746"/>
    </source>
</evidence>
<keyword evidence="1" id="KW-0472">Membrane</keyword>
<keyword evidence="1" id="KW-1133">Transmembrane helix</keyword>
<sequence>MDTNPRPGRFALDESAEFKHVSAPLITAIRRDQMPEDLRDAFLPEDVILFCEPSHNCPCSALKRAQARRECAPLNSKCPWCMTDEVCGGLILILVALVCLRVVSIQHNETFTLHVFEYTMAVLWAMLVVLALVVVRLRYGTKAYNGVTYRCSQGIKLHFVYNLVRRILSPSSLILLQQARLNFRSFCRYYQFFINGQIGGPADQEVDSCVRQHAAEGTLSRTGLIEDGSRALLGLAPCQDIFTDFRCGCSQLRVVYRTYRDWKRWRLAAMVYERVQSREGTSLRHIDVDYHNYVNPLERLAGGGSHKWLMVDPRVFSSKLPSQPRTTHA</sequence>
<feature type="transmembrane region" description="Helical" evidence="1">
    <location>
        <begin position="86"/>
        <end position="103"/>
    </location>
</feature>
<dbReference type="Proteomes" id="UP001265746">
    <property type="component" value="Unassembled WGS sequence"/>
</dbReference>
<gene>
    <name evidence="2" type="ORF">N8I77_011743</name>
</gene>
<keyword evidence="3" id="KW-1185">Reference proteome</keyword>
<dbReference type="EMBL" id="JAUJFL010000008">
    <property type="protein sequence ID" value="KAK2598321.1"/>
    <property type="molecule type" value="Genomic_DNA"/>
</dbReference>
<protein>
    <submittedName>
        <fullName evidence="2">Uncharacterized protein</fullName>
    </submittedName>
</protein>
<keyword evidence="1" id="KW-0812">Transmembrane</keyword>
<feature type="transmembrane region" description="Helical" evidence="1">
    <location>
        <begin position="115"/>
        <end position="135"/>
    </location>
</feature>
<evidence type="ECO:0000313" key="2">
    <source>
        <dbReference type="EMBL" id="KAK2598321.1"/>
    </source>
</evidence>
<organism evidence="2 3">
    <name type="scientific">Phomopsis amygdali</name>
    <name type="common">Fusicoccum amygdali</name>
    <dbReference type="NCBI Taxonomy" id="1214568"/>
    <lineage>
        <taxon>Eukaryota</taxon>
        <taxon>Fungi</taxon>
        <taxon>Dikarya</taxon>
        <taxon>Ascomycota</taxon>
        <taxon>Pezizomycotina</taxon>
        <taxon>Sordariomycetes</taxon>
        <taxon>Sordariomycetidae</taxon>
        <taxon>Diaporthales</taxon>
        <taxon>Diaporthaceae</taxon>
        <taxon>Diaporthe</taxon>
    </lineage>
</organism>
<dbReference type="AlphaFoldDB" id="A0AAD9VZZ6"/>
<evidence type="ECO:0000256" key="1">
    <source>
        <dbReference type="SAM" id="Phobius"/>
    </source>
</evidence>